<dbReference type="OrthoDB" id="10017160at2759"/>
<evidence type="ECO:0000313" key="3">
    <source>
        <dbReference type="Proteomes" id="UP000299102"/>
    </source>
</evidence>
<dbReference type="Proteomes" id="UP000299102">
    <property type="component" value="Unassembled WGS sequence"/>
</dbReference>
<dbReference type="GO" id="GO:0003676">
    <property type="term" value="F:nucleic acid binding"/>
    <property type="evidence" value="ECO:0007669"/>
    <property type="project" value="InterPro"/>
</dbReference>
<proteinExistence type="predicted"/>
<dbReference type="Pfam" id="PF13358">
    <property type="entry name" value="DDE_3"/>
    <property type="match status" value="1"/>
</dbReference>
<reference evidence="2 3" key="1">
    <citation type="journal article" date="2019" name="Commun. Biol.">
        <title>The bagworm genome reveals a unique fibroin gene that provides high tensile strength.</title>
        <authorList>
            <person name="Kono N."/>
            <person name="Nakamura H."/>
            <person name="Ohtoshi R."/>
            <person name="Tomita M."/>
            <person name="Numata K."/>
            <person name="Arakawa K."/>
        </authorList>
    </citation>
    <scope>NUCLEOTIDE SEQUENCE [LARGE SCALE GENOMIC DNA]</scope>
</reference>
<evidence type="ECO:0000313" key="2">
    <source>
        <dbReference type="EMBL" id="GBP88065.1"/>
    </source>
</evidence>
<evidence type="ECO:0000259" key="1">
    <source>
        <dbReference type="Pfam" id="PF13358"/>
    </source>
</evidence>
<dbReference type="AlphaFoldDB" id="A0A4C1ZNE2"/>
<name>A0A4C1ZNE2_EUMVA</name>
<sequence>MRIIKTERVNCACIQFRTFACGTRFSTTEPKTMESYALCIVLHIRDFFKLTFIRTSLKTSFKNSHHLFRSYYNARAAIYVSEWYLTICLPEVVEEIRKTNRQCRIILRHDNASCHTSAEATRFLEGQKIELTSYPPYSPDLAPKNFYLFPSVKNKLRGQHFSSREETVDALKTTVSETPQSE</sequence>
<dbReference type="InterPro" id="IPR052709">
    <property type="entry name" value="Transposase-MT_Hybrid"/>
</dbReference>
<gene>
    <name evidence="2" type="ORF">EVAR_64869_1</name>
</gene>
<dbReference type="Gene3D" id="3.30.420.10">
    <property type="entry name" value="Ribonuclease H-like superfamily/Ribonuclease H"/>
    <property type="match status" value="1"/>
</dbReference>
<comment type="caution">
    <text evidence="2">The sequence shown here is derived from an EMBL/GenBank/DDBJ whole genome shotgun (WGS) entry which is preliminary data.</text>
</comment>
<feature type="domain" description="Tc1-like transposase DDE" evidence="1">
    <location>
        <begin position="89"/>
        <end position="166"/>
    </location>
</feature>
<dbReference type="PANTHER" id="PTHR46060">
    <property type="entry name" value="MARINER MOS1 TRANSPOSASE-LIKE PROTEIN"/>
    <property type="match status" value="1"/>
</dbReference>
<dbReference type="InterPro" id="IPR036397">
    <property type="entry name" value="RNaseH_sf"/>
</dbReference>
<keyword evidence="3" id="KW-1185">Reference proteome</keyword>
<organism evidence="2 3">
    <name type="scientific">Eumeta variegata</name>
    <name type="common">Bagworm moth</name>
    <name type="synonym">Eumeta japonica</name>
    <dbReference type="NCBI Taxonomy" id="151549"/>
    <lineage>
        <taxon>Eukaryota</taxon>
        <taxon>Metazoa</taxon>
        <taxon>Ecdysozoa</taxon>
        <taxon>Arthropoda</taxon>
        <taxon>Hexapoda</taxon>
        <taxon>Insecta</taxon>
        <taxon>Pterygota</taxon>
        <taxon>Neoptera</taxon>
        <taxon>Endopterygota</taxon>
        <taxon>Lepidoptera</taxon>
        <taxon>Glossata</taxon>
        <taxon>Ditrysia</taxon>
        <taxon>Tineoidea</taxon>
        <taxon>Psychidae</taxon>
        <taxon>Oiketicinae</taxon>
        <taxon>Eumeta</taxon>
    </lineage>
</organism>
<protein>
    <submittedName>
        <fullName evidence="2">Mariner Mos1 transposase</fullName>
    </submittedName>
</protein>
<dbReference type="InterPro" id="IPR038717">
    <property type="entry name" value="Tc1-like_DDE_dom"/>
</dbReference>
<dbReference type="EMBL" id="BGZK01001903">
    <property type="protein sequence ID" value="GBP88065.1"/>
    <property type="molecule type" value="Genomic_DNA"/>
</dbReference>
<accession>A0A4C1ZNE2</accession>
<dbReference type="PANTHER" id="PTHR46060:SF1">
    <property type="entry name" value="MARINER MOS1 TRANSPOSASE-LIKE PROTEIN"/>
    <property type="match status" value="1"/>
</dbReference>
<dbReference type="STRING" id="151549.A0A4C1ZNE2"/>